<feature type="transmembrane region" description="Helical" evidence="1">
    <location>
        <begin position="45"/>
        <end position="75"/>
    </location>
</feature>
<protein>
    <submittedName>
        <fullName evidence="2">Uncharacterized protein</fullName>
    </submittedName>
</protein>
<dbReference type="EMBL" id="JADFFL010000003">
    <property type="protein sequence ID" value="MBE9662221.1"/>
    <property type="molecule type" value="Genomic_DNA"/>
</dbReference>
<feature type="transmembrane region" description="Helical" evidence="1">
    <location>
        <begin position="12"/>
        <end position="39"/>
    </location>
</feature>
<reference evidence="2" key="1">
    <citation type="submission" date="2020-10" db="EMBL/GenBank/DDBJ databases">
        <title>Mucilaginibacter mali sp. nov., isolated from rhizosphere soil of apple orchard.</title>
        <authorList>
            <person name="Lee J.-S."/>
            <person name="Kim H.S."/>
            <person name="Kim J.-S."/>
        </authorList>
    </citation>
    <scope>NUCLEOTIDE SEQUENCE</scope>
    <source>
        <strain evidence="2">KCTC 22746</strain>
    </source>
</reference>
<dbReference type="Proteomes" id="UP000622475">
    <property type="component" value="Unassembled WGS sequence"/>
</dbReference>
<gene>
    <name evidence="2" type="ORF">IRJ16_10030</name>
</gene>
<evidence type="ECO:0000313" key="3">
    <source>
        <dbReference type="Proteomes" id="UP000622475"/>
    </source>
</evidence>
<evidence type="ECO:0000256" key="1">
    <source>
        <dbReference type="SAM" id="Phobius"/>
    </source>
</evidence>
<keyword evidence="1" id="KW-1133">Transmembrane helix</keyword>
<keyword evidence="1" id="KW-0472">Membrane</keyword>
<keyword evidence="1" id="KW-0812">Transmembrane</keyword>
<keyword evidence="3" id="KW-1185">Reference proteome</keyword>
<comment type="caution">
    <text evidence="2">The sequence shown here is derived from an EMBL/GenBank/DDBJ whole genome shotgun (WGS) entry which is preliminary data.</text>
</comment>
<proteinExistence type="predicted"/>
<organism evidence="2 3">
    <name type="scientific">Mucilaginibacter myungsuensis</name>
    <dbReference type="NCBI Taxonomy" id="649104"/>
    <lineage>
        <taxon>Bacteria</taxon>
        <taxon>Pseudomonadati</taxon>
        <taxon>Bacteroidota</taxon>
        <taxon>Sphingobacteriia</taxon>
        <taxon>Sphingobacteriales</taxon>
        <taxon>Sphingobacteriaceae</taxon>
        <taxon>Mucilaginibacter</taxon>
    </lineage>
</organism>
<sequence length="141" mass="16065">MNEAIKNYVLKIWLTALLSTLLLFLIAPVITPSAFPIWVYPLSDILGTMIITIFLGMLISIPSVFLLWVCVLFTYDSFTVRIGWFKLVWSVIGAGLCIIPFRLIGKWFIGSDTERWSFCAFYAVVVVAAIWFYELPTAKNE</sequence>
<dbReference type="RefSeq" id="WP_194111403.1">
    <property type="nucleotide sequence ID" value="NZ_JADFFL010000003.1"/>
</dbReference>
<evidence type="ECO:0000313" key="2">
    <source>
        <dbReference type="EMBL" id="MBE9662221.1"/>
    </source>
</evidence>
<dbReference type="AlphaFoldDB" id="A0A929L2V6"/>
<name>A0A929L2V6_9SPHI</name>
<feature type="transmembrane region" description="Helical" evidence="1">
    <location>
        <begin position="115"/>
        <end position="133"/>
    </location>
</feature>
<feature type="transmembrane region" description="Helical" evidence="1">
    <location>
        <begin position="87"/>
        <end position="109"/>
    </location>
</feature>
<accession>A0A929L2V6</accession>